<organism evidence="1 2">
    <name type="scientific">Alteromonas australica</name>
    <dbReference type="NCBI Taxonomy" id="589873"/>
    <lineage>
        <taxon>Bacteria</taxon>
        <taxon>Pseudomonadati</taxon>
        <taxon>Pseudomonadota</taxon>
        <taxon>Gammaproteobacteria</taxon>
        <taxon>Alteromonadales</taxon>
        <taxon>Alteromonadaceae</taxon>
        <taxon>Alteromonas/Salinimonas group</taxon>
        <taxon>Alteromonas</taxon>
    </lineage>
</organism>
<dbReference type="AlphaFoldDB" id="A0A075P0A8"/>
<evidence type="ECO:0000313" key="2">
    <source>
        <dbReference type="Proteomes" id="UP000056090"/>
    </source>
</evidence>
<dbReference type="Proteomes" id="UP000056090">
    <property type="component" value="Chromosome"/>
</dbReference>
<dbReference type="InterPro" id="IPR024173">
    <property type="entry name" value="Pesterase_MJ0037-like"/>
</dbReference>
<gene>
    <name evidence="1" type="ORF">EP13_17375</name>
</gene>
<dbReference type="eggNOG" id="COG1407">
    <property type="taxonomic scope" value="Bacteria"/>
</dbReference>
<dbReference type="RefSeq" id="WP_052364459.1">
    <property type="nucleotide sequence ID" value="NZ_CBCSKJ010000004.1"/>
</dbReference>
<dbReference type="PANTHER" id="PTHR39323:SF1">
    <property type="entry name" value="BLR1149 PROTEIN"/>
    <property type="match status" value="1"/>
</dbReference>
<keyword evidence="2" id="KW-1185">Reference proteome</keyword>
<proteinExistence type="predicted"/>
<dbReference type="InterPro" id="IPR026336">
    <property type="entry name" value="PdeM-like"/>
</dbReference>
<dbReference type="GeneID" id="78256652"/>
<dbReference type="SUPFAM" id="SSF56300">
    <property type="entry name" value="Metallo-dependent phosphatases"/>
    <property type="match status" value="1"/>
</dbReference>
<dbReference type="PANTHER" id="PTHR39323">
    <property type="entry name" value="BLR1149 PROTEIN"/>
    <property type="match status" value="1"/>
</dbReference>
<name>A0A075P0A8_9ALTE</name>
<dbReference type="InterPro" id="IPR029052">
    <property type="entry name" value="Metallo-depent_PP-like"/>
</dbReference>
<accession>A0A075P0A8</accession>
<dbReference type="PIRSF" id="PIRSF000887">
    <property type="entry name" value="Pesterase_MJ0037"/>
    <property type="match status" value="1"/>
</dbReference>
<sequence length="244" mass="27351">MAISEQWLSSQVALRNISIVKFSELLWVLDARGVAYLPALDWLVVSDLHLEKGSYLRSYGNPLPSIDSVATLKRLQLVIKDYMPARVISLGDSFHDNHSLSRMTLQDKNLLCDIVNSVSQWDWVEGNHDPDLPVGIPGNPCHEIAHDSVVFRHEPDALKSSVSATGKAESTPQVIGHYHPKTRKTISRRRFSGKCFVISDNLFIMPAFGQFTGGLDVNDEVMLALVPEKSRACYMLYDRAIFKV</sequence>
<dbReference type="NCBIfam" id="TIGR04123">
    <property type="entry name" value="P_estr_lig_assc"/>
    <property type="match status" value="1"/>
</dbReference>
<dbReference type="Gene3D" id="3.60.21.10">
    <property type="match status" value="1"/>
</dbReference>
<reference evidence="1 2" key="1">
    <citation type="submission" date="2014-06" db="EMBL/GenBank/DDBJ databases">
        <title>Genomes of Alteromonas australica, a world apart.</title>
        <authorList>
            <person name="Gonzaga A."/>
            <person name="Lopez-Perez M."/>
            <person name="Rodriguez-Valera F."/>
        </authorList>
    </citation>
    <scope>NUCLEOTIDE SEQUENCE [LARGE SCALE GENOMIC DNA]</scope>
    <source>
        <strain evidence="1 2">H 17</strain>
    </source>
</reference>
<protein>
    <submittedName>
        <fullName evidence="1">Metallophosphoesterase</fullName>
    </submittedName>
</protein>
<dbReference type="KEGG" id="aal:EP13_17375"/>
<dbReference type="EMBL" id="CP008849">
    <property type="protein sequence ID" value="AIG00310.1"/>
    <property type="molecule type" value="Genomic_DNA"/>
</dbReference>
<evidence type="ECO:0000313" key="1">
    <source>
        <dbReference type="EMBL" id="AIG00310.1"/>
    </source>
</evidence>